<feature type="transmembrane region" description="Helical" evidence="1">
    <location>
        <begin position="70"/>
        <end position="90"/>
    </location>
</feature>
<reference evidence="2" key="1">
    <citation type="journal article" date="2014" name="Int. J. Syst. Evol. Microbiol.">
        <title>Complete genome sequence of Corynebacterium casei LMG S-19264T (=DSM 44701T), isolated from a smear-ripened cheese.</title>
        <authorList>
            <consortium name="US DOE Joint Genome Institute (JGI-PGF)"/>
            <person name="Walter F."/>
            <person name="Albersmeier A."/>
            <person name="Kalinowski J."/>
            <person name="Ruckert C."/>
        </authorList>
    </citation>
    <scope>NUCLEOTIDE SEQUENCE</scope>
    <source>
        <strain evidence="2">JCM 14719</strain>
    </source>
</reference>
<evidence type="ECO:0000313" key="2">
    <source>
        <dbReference type="EMBL" id="GGJ90458.1"/>
    </source>
</evidence>
<feature type="transmembrane region" description="Helical" evidence="1">
    <location>
        <begin position="7"/>
        <end position="27"/>
    </location>
</feature>
<proteinExistence type="predicted"/>
<protein>
    <recommendedName>
        <fullName evidence="4">DUF5668 domain-containing protein</fullName>
    </recommendedName>
</protein>
<evidence type="ECO:0000256" key="1">
    <source>
        <dbReference type="SAM" id="Phobius"/>
    </source>
</evidence>
<organism evidence="2 3">
    <name type="scientific">Calditerricola satsumensis</name>
    <dbReference type="NCBI Taxonomy" id="373054"/>
    <lineage>
        <taxon>Bacteria</taxon>
        <taxon>Bacillati</taxon>
        <taxon>Bacillota</taxon>
        <taxon>Bacilli</taxon>
        <taxon>Bacillales</taxon>
        <taxon>Bacillaceae</taxon>
        <taxon>Calditerricola</taxon>
    </lineage>
</organism>
<comment type="caution">
    <text evidence="2">The sequence shown here is derived from an EMBL/GenBank/DDBJ whole genome shotgun (WGS) entry which is preliminary data.</text>
</comment>
<keyword evidence="1" id="KW-1133">Transmembrane helix</keyword>
<dbReference type="RefSeq" id="WP_188816457.1">
    <property type="nucleotide sequence ID" value="NZ_BMOF01000001.1"/>
</dbReference>
<reference evidence="2" key="2">
    <citation type="submission" date="2020-09" db="EMBL/GenBank/DDBJ databases">
        <authorList>
            <person name="Sun Q."/>
            <person name="Ohkuma M."/>
        </authorList>
    </citation>
    <scope>NUCLEOTIDE SEQUENCE</scope>
    <source>
        <strain evidence="2">JCM 14719</strain>
    </source>
</reference>
<keyword evidence="3" id="KW-1185">Reference proteome</keyword>
<dbReference type="Proteomes" id="UP000637720">
    <property type="component" value="Unassembled WGS sequence"/>
</dbReference>
<dbReference type="EMBL" id="BMOF01000001">
    <property type="protein sequence ID" value="GGJ90458.1"/>
    <property type="molecule type" value="Genomic_DNA"/>
</dbReference>
<evidence type="ECO:0000313" key="3">
    <source>
        <dbReference type="Proteomes" id="UP000637720"/>
    </source>
</evidence>
<accession>A0A8J3B258</accession>
<keyword evidence="1" id="KW-0812">Transmembrane</keyword>
<sequence length="219" mass="24373">MRERWRVGTLSLGLSFVAVGILILIAQVAEKDIVRVFQLWWPLIFVLLGLEILGYLFLSKHGQPVIRYDLFSLFLVGIIGFAGTILLLFASTGLLEEIRQAVTLVEVSRDVTPLQKDIPAGVSRIVLLNPEHNAIRLEKGKTNELHLFGTCTTQTLPEEATAPVRAEEIVSVRTVGDTMYVTIRRPPEKQGIVHRASFLRMTVVVPQQVNVEVDPPLGT</sequence>
<keyword evidence="1" id="KW-0472">Membrane</keyword>
<name>A0A8J3B258_9BACI</name>
<dbReference type="AlphaFoldDB" id="A0A8J3B258"/>
<gene>
    <name evidence="2" type="ORF">GCM10007043_00150</name>
</gene>
<feature type="transmembrane region" description="Helical" evidence="1">
    <location>
        <begin position="39"/>
        <end position="58"/>
    </location>
</feature>
<evidence type="ECO:0008006" key="4">
    <source>
        <dbReference type="Google" id="ProtNLM"/>
    </source>
</evidence>